<dbReference type="Proteomes" id="UP000240010">
    <property type="component" value="Unassembled WGS sequence"/>
</dbReference>
<dbReference type="GO" id="GO:0009252">
    <property type="term" value="P:peptidoglycan biosynthetic process"/>
    <property type="evidence" value="ECO:0007669"/>
    <property type="project" value="UniProtKB-UniRule"/>
</dbReference>
<keyword evidence="9 14" id="KW-0133">Cell shape</keyword>
<dbReference type="NCBIfam" id="TIGR03423">
    <property type="entry name" value="pbp2_mrdA"/>
    <property type="match status" value="1"/>
</dbReference>
<protein>
    <recommendedName>
        <fullName evidence="14">Peptidoglycan D,D-transpeptidase MrdA</fullName>
        <ecNumber evidence="14">3.4.16.4</ecNumber>
    </recommendedName>
    <alternativeName>
        <fullName evidence="14">Penicillin-binding protein 2</fullName>
        <shortName evidence="14">PBP-2</shortName>
    </alternativeName>
</protein>
<evidence type="ECO:0000259" key="16">
    <source>
        <dbReference type="Pfam" id="PF03717"/>
    </source>
</evidence>
<proteinExistence type="inferred from homology"/>
<sequence>MLAPDLYSTAPRPFVASHQIKHSVAVMSRIYTIKNKLVESRLFLNRIISAFALILLLTSGLIVRLVYLQIVGHEHYATLAKDNSIKIEPLVPTRGIIYDRHGKVLADNTQSFSLELIPEQIADLDDTLLRLQKLLNISDEKIDQYQKQRKRQKRFVSTPLLISMTDEELAKFAVVRPYFPGVDIQARLVRHYPYAELASHVVGYVGRINEAEMKSLPIAEYRGSTHVGKIGIENTYEAELHGKTGYAEIETNVQARAINTVNSVPPTPGENLYLTLDIDLQKTAYDALDGFNGAVVAIDIKTGGVLVFASRPGFDPNPFVIGIANDAYQALQSSENQPLYNRALRGLYPPGSTIKPFIGLAGLEYNAINAEHKLFCPGYYQLPNVSHHYRDWKKGGHGSVNMTEAITQSCDVYFYSLASMLGIDRMHDFLQHFGFGEKTGIDLSGEKPGLMPSREWKRSQRNQSWYPGETLITGIGQGYLQVTPIQLAKATATLANKGKVVTPFLVKNTISPDPTEPDVENPPSNITIKPENINSIISAMVNVIHDPHGTAKGISKDINYQIAGKTGTAQVFNIKQDAKYNENDIDFKLRDHALFISFAPADDPKIAVAVIVENGGHGGSVAAPIAGQVIKQFLRE</sequence>
<comment type="pathway">
    <text evidence="14">Cell wall biogenesis; peptidoglycan biosynthesis.</text>
</comment>
<dbReference type="HAMAP" id="MF_02081">
    <property type="entry name" value="MrdA_transpept"/>
    <property type="match status" value="1"/>
</dbReference>
<reference evidence="17 18" key="1">
    <citation type="submission" date="2018-02" db="EMBL/GenBank/DDBJ databases">
        <title>Subsurface microbial communities from deep shales in Ohio and West Virginia, USA.</title>
        <authorList>
            <person name="Wrighton K."/>
        </authorList>
    </citation>
    <scope>NUCLEOTIDE SEQUENCE [LARGE SCALE GENOMIC DNA]</scope>
    <source>
        <strain evidence="17 18">OWC-DMM</strain>
    </source>
</reference>
<keyword evidence="11 14" id="KW-1133">Transmembrane helix</keyword>
<dbReference type="InterPro" id="IPR001460">
    <property type="entry name" value="PCN-bd_Tpept"/>
</dbReference>
<keyword evidence="5 14" id="KW-0121">Carboxypeptidase</keyword>
<evidence type="ECO:0000313" key="17">
    <source>
        <dbReference type="EMBL" id="PPK77244.1"/>
    </source>
</evidence>
<name>A0A2S6HIE1_9GAMM</name>
<keyword evidence="6 14" id="KW-0645">Protease</keyword>
<dbReference type="InterPro" id="IPR005311">
    <property type="entry name" value="PBP_dimer"/>
</dbReference>
<keyword evidence="3 14" id="KW-1003">Cell membrane</keyword>
<comment type="caution">
    <text evidence="14">Lacks conserved residue(s) required for the propagation of feature annotation.</text>
</comment>
<dbReference type="InterPro" id="IPR050515">
    <property type="entry name" value="Beta-lactam/transpept"/>
</dbReference>
<accession>A0A2S6HIE1</accession>
<evidence type="ECO:0000256" key="3">
    <source>
        <dbReference type="ARBA" id="ARBA00022475"/>
    </source>
</evidence>
<dbReference type="PANTHER" id="PTHR30627:SF2">
    <property type="entry name" value="PEPTIDOGLYCAN D,D-TRANSPEPTIDASE MRDA"/>
    <property type="match status" value="1"/>
</dbReference>
<dbReference type="GO" id="GO:0071555">
    <property type="term" value="P:cell wall organization"/>
    <property type="evidence" value="ECO:0007669"/>
    <property type="project" value="UniProtKB-KW"/>
</dbReference>
<feature type="domain" description="Penicillin-binding protein dimerisation" evidence="16">
    <location>
        <begin position="91"/>
        <end position="261"/>
    </location>
</feature>
<dbReference type="InterPro" id="IPR012338">
    <property type="entry name" value="Beta-lactam/transpept-like"/>
</dbReference>
<keyword evidence="10 14" id="KW-0573">Peptidoglycan synthesis</keyword>
<dbReference type="InterPro" id="IPR017790">
    <property type="entry name" value="Penicillin-binding_protein_2"/>
</dbReference>
<dbReference type="Gene3D" id="3.30.1390.30">
    <property type="entry name" value="Penicillin-binding protein 2a, domain 3"/>
    <property type="match status" value="1"/>
</dbReference>
<dbReference type="GO" id="GO:0006508">
    <property type="term" value="P:proteolysis"/>
    <property type="evidence" value="ECO:0007669"/>
    <property type="project" value="UniProtKB-KW"/>
</dbReference>
<dbReference type="Gene3D" id="3.40.710.10">
    <property type="entry name" value="DD-peptidase/beta-lactamase superfamily"/>
    <property type="match status" value="1"/>
</dbReference>
<evidence type="ECO:0000256" key="2">
    <source>
        <dbReference type="ARBA" id="ARBA00004236"/>
    </source>
</evidence>
<evidence type="ECO:0000256" key="4">
    <source>
        <dbReference type="ARBA" id="ARBA00022519"/>
    </source>
</evidence>
<feature type="domain" description="Penicillin-binding protein transpeptidase" evidence="15">
    <location>
        <begin position="293"/>
        <end position="630"/>
    </location>
</feature>
<evidence type="ECO:0000256" key="6">
    <source>
        <dbReference type="ARBA" id="ARBA00022670"/>
    </source>
</evidence>
<evidence type="ECO:0000256" key="5">
    <source>
        <dbReference type="ARBA" id="ARBA00022645"/>
    </source>
</evidence>
<keyword evidence="7 14" id="KW-0812">Transmembrane</keyword>
<keyword evidence="4 14" id="KW-0997">Cell inner membrane</keyword>
<evidence type="ECO:0000256" key="11">
    <source>
        <dbReference type="ARBA" id="ARBA00022989"/>
    </source>
</evidence>
<dbReference type="FunFam" id="3.40.710.10:FF:000024">
    <property type="entry name" value="Penicillin-binding protein 2"/>
    <property type="match status" value="1"/>
</dbReference>
<dbReference type="Gene3D" id="3.90.1310.10">
    <property type="entry name" value="Penicillin-binding protein 2a (Domain 2)"/>
    <property type="match status" value="1"/>
</dbReference>
<comment type="caution">
    <text evidence="17">The sequence shown here is derived from an EMBL/GenBank/DDBJ whole genome shotgun (WGS) entry which is preliminary data.</text>
</comment>
<dbReference type="GO" id="GO:0008658">
    <property type="term" value="F:penicillin binding"/>
    <property type="evidence" value="ECO:0007669"/>
    <property type="project" value="UniProtKB-UniRule"/>
</dbReference>
<gene>
    <name evidence="14" type="primary">mrdA</name>
    <name evidence="17" type="ORF">B0F87_102355</name>
</gene>
<evidence type="ECO:0000313" key="18">
    <source>
        <dbReference type="Proteomes" id="UP000240010"/>
    </source>
</evidence>
<organism evidence="17 18">
    <name type="scientific">Methylobacter tundripaludum</name>
    <dbReference type="NCBI Taxonomy" id="173365"/>
    <lineage>
        <taxon>Bacteria</taxon>
        <taxon>Pseudomonadati</taxon>
        <taxon>Pseudomonadota</taxon>
        <taxon>Gammaproteobacteria</taxon>
        <taxon>Methylococcales</taxon>
        <taxon>Methylococcaceae</taxon>
        <taxon>Methylobacter</taxon>
    </lineage>
</organism>
<dbReference type="EC" id="3.4.16.4" evidence="14"/>
<dbReference type="Pfam" id="PF00905">
    <property type="entry name" value="Transpeptidase"/>
    <property type="match status" value="1"/>
</dbReference>
<comment type="catalytic activity">
    <reaction evidence="14">
        <text>Preferential cleavage: (Ac)2-L-Lys-D-Ala-|-D-Ala. Also transpeptidation of peptidyl-alanyl moieties that are N-acyl substituents of D-alanine.</text>
        <dbReference type="EC" id="3.4.16.4"/>
    </reaction>
</comment>
<evidence type="ECO:0000256" key="10">
    <source>
        <dbReference type="ARBA" id="ARBA00022984"/>
    </source>
</evidence>
<dbReference type="SUPFAM" id="SSF56519">
    <property type="entry name" value="Penicillin binding protein dimerisation domain"/>
    <property type="match status" value="1"/>
</dbReference>
<dbReference type="UniPathway" id="UPA00219"/>
<dbReference type="InterPro" id="IPR036138">
    <property type="entry name" value="PBP_dimer_sf"/>
</dbReference>
<evidence type="ECO:0000256" key="8">
    <source>
        <dbReference type="ARBA" id="ARBA00022801"/>
    </source>
</evidence>
<keyword evidence="12 14" id="KW-0472">Membrane</keyword>
<evidence type="ECO:0000256" key="1">
    <source>
        <dbReference type="ARBA" id="ARBA00004167"/>
    </source>
</evidence>
<evidence type="ECO:0000259" key="15">
    <source>
        <dbReference type="Pfam" id="PF00905"/>
    </source>
</evidence>
<dbReference type="GO" id="GO:0008360">
    <property type="term" value="P:regulation of cell shape"/>
    <property type="evidence" value="ECO:0007669"/>
    <property type="project" value="UniProtKB-KW"/>
</dbReference>
<dbReference type="GO" id="GO:0009002">
    <property type="term" value="F:serine-type D-Ala-D-Ala carboxypeptidase activity"/>
    <property type="evidence" value="ECO:0007669"/>
    <property type="project" value="UniProtKB-UniRule"/>
</dbReference>
<dbReference type="GO" id="GO:0071972">
    <property type="term" value="F:peptidoglycan L,D-transpeptidase activity"/>
    <property type="evidence" value="ECO:0007669"/>
    <property type="project" value="TreeGrafter"/>
</dbReference>
<dbReference type="SUPFAM" id="SSF56601">
    <property type="entry name" value="beta-lactamase/transpeptidase-like"/>
    <property type="match status" value="1"/>
</dbReference>
<evidence type="ECO:0000256" key="9">
    <source>
        <dbReference type="ARBA" id="ARBA00022960"/>
    </source>
</evidence>
<dbReference type="Pfam" id="PF03717">
    <property type="entry name" value="PBP_dimer"/>
    <property type="match status" value="1"/>
</dbReference>
<dbReference type="AlphaFoldDB" id="A0A2S6HIE1"/>
<feature type="active site" description="Acyl-ester intermediate" evidence="14">
    <location>
        <position position="352"/>
    </location>
</feature>
<comment type="similarity">
    <text evidence="14">Belongs to the transpeptidase family. MrdA subfamily.</text>
</comment>
<evidence type="ECO:0000256" key="7">
    <source>
        <dbReference type="ARBA" id="ARBA00022692"/>
    </source>
</evidence>
<dbReference type="EMBL" id="PTIZ01000002">
    <property type="protein sequence ID" value="PPK77244.1"/>
    <property type="molecule type" value="Genomic_DNA"/>
</dbReference>
<evidence type="ECO:0000256" key="12">
    <source>
        <dbReference type="ARBA" id="ARBA00023136"/>
    </source>
</evidence>
<evidence type="ECO:0000256" key="14">
    <source>
        <dbReference type="HAMAP-Rule" id="MF_02081"/>
    </source>
</evidence>
<keyword evidence="13 14" id="KW-0961">Cell wall biogenesis/degradation</keyword>
<keyword evidence="8 14" id="KW-0378">Hydrolase</keyword>
<feature type="transmembrane region" description="Helical" evidence="14">
    <location>
        <begin position="43"/>
        <end position="67"/>
    </location>
</feature>
<comment type="subcellular location">
    <subcellularLocation>
        <location evidence="14">Cell inner membrane</location>
        <topology evidence="14">Single-pass membrane protein</topology>
    </subcellularLocation>
    <subcellularLocation>
        <location evidence="2">Cell membrane</location>
    </subcellularLocation>
    <subcellularLocation>
        <location evidence="1">Membrane</location>
        <topology evidence="1">Single-pass membrane protein</topology>
    </subcellularLocation>
</comment>
<evidence type="ECO:0000256" key="13">
    <source>
        <dbReference type="ARBA" id="ARBA00023316"/>
    </source>
</evidence>
<comment type="function">
    <text evidence="14">Catalyzes cross-linking of the peptidoglycan cell wall.</text>
</comment>
<dbReference type="PANTHER" id="PTHR30627">
    <property type="entry name" value="PEPTIDOGLYCAN D,D-TRANSPEPTIDASE"/>
    <property type="match status" value="1"/>
</dbReference>
<dbReference type="GO" id="GO:0005886">
    <property type="term" value="C:plasma membrane"/>
    <property type="evidence" value="ECO:0007669"/>
    <property type="project" value="UniProtKB-SubCell"/>
</dbReference>